<evidence type="ECO:0000313" key="1">
    <source>
        <dbReference type="EMBL" id="EBA07455.1"/>
    </source>
</evidence>
<accession>A3K5R6</accession>
<protein>
    <recommendedName>
        <fullName evidence="3">GIY-YIG domain-containing protein</fullName>
    </recommendedName>
</protein>
<organism evidence="1 2">
    <name type="scientific">Sagittula stellata (strain ATCC 700073 / DSM 11524 / E-37)</name>
    <dbReference type="NCBI Taxonomy" id="388399"/>
    <lineage>
        <taxon>Bacteria</taxon>
        <taxon>Pseudomonadati</taxon>
        <taxon>Pseudomonadota</taxon>
        <taxon>Alphaproteobacteria</taxon>
        <taxon>Rhodobacterales</taxon>
        <taxon>Roseobacteraceae</taxon>
        <taxon>Sagittula</taxon>
    </lineage>
</organism>
<dbReference type="AlphaFoldDB" id="A3K5R6"/>
<evidence type="ECO:0008006" key="3">
    <source>
        <dbReference type="Google" id="ProtNLM"/>
    </source>
</evidence>
<sequence>MAVPVLVTNRNLIPTFPGFYAFTEDNLPLRRDNVLYIGETGMKGGLRARMRDYLVADPGQTRSLHKGALFLLYHRQVNQGLRDKSLSDTPMLYARWAPLEIEAQARRDIEKAMMQYYHCAYNQRGMIGQARFDVL</sequence>
<dbReference type="RefSeq" id="WP_005860473.1">
    <property type="nucleotide sequence ID" value="NZ_AAYA01000009.1"/>
</dbReference>
<comment type="caution">
    <text evidence="1">The sequence shown here is derived from an EMBL/GenBank/DDBJ whole genome shotgun (WGS) entry which is preliminary data.</text>
</comment>
<reference evidence="1 2" key="1">
    <citation type="submission" date="2006-06" db="EMBL/GenBank/DDBJ databases">
        <authorList>
            <person name="Moran M.A."/>
            <person name="Ferriera S."/>
            <person name="Johnson J."/>
            <person name="Kravitz S."/>
            <person name="Beeson K."/>
            <person name="Sutton G."/>
            <person name="Rogers Y.-H."/>
            <person name="Friedman R."/>
            <person name="Frazier M."/>
            <person name="Venter J.C."/>
        </authorList>
    </citation>
    <scope>NUCLEOTIDE SEQUENCE [LARGE SCALE GENOMIC DNA]</scope>
    <source>
        <strain evidence="1 2">E-37</strain>
    </source>
</reference>
<name>A3K5R6_SAGS3</name>
<dbReference type="EMBL" id="AAYA01000009">
    <property type="protein sequence ID" value="EBA07455.1"/>
    <property type="molecule type" value="Genomic_DNA"/>
</dbReference>
<gene>
    <name evidence="1" type="ORF">SSE37_21690</name>
</gene>
<dbReference type="OrthoDB" id="9883328at2"/>
<dbReference type="Proteomes" id="UP000005713">
    <property type="component" value="Unassembled WGS sequence"/>
</dbReference>
<proteinExistence type="predicted"/>
<evidence type="ECO:0000313" key="2">
    <source>
        <dbReference type="Proteomes" id="UP000005713"/>
    </source>
</evidence>
<keyword evidence="2" id="KW-1185">Reference proteome</keyword>